<dbReference type="CDD" id="cd07583">
    <property type="entry name" value="nitrilase_5"/>
    <property type="match status" value="1"/>
</dbReference>
<dbReference type="Pfam" id="PF00795">
    <property type="entry name" value="CN_hydrolase"/>
    <property type="match status" value="1"/>
</dbReference>
<dbReference type="PROSITE" id="PS50263">
    <property type="entry name" value="CN_HYDROLASE"/>
    <property type="match status" value="1"/>
</dbReference>
<dbReference type="GO" id="GO:0016787">
    <property type="term" value="F:hydrolase activity"/>
    <property type="evidence" value="ECO:0007669"/>
    <property type="project" value="UniProtKB-KW"/>
</dbReference>
<protein>
    <submittedName>
        <fullName evidence="3">Hydrolase</fullName>
    </submittedName>
</protein>
<dbReference type="KEGG" id="spat:A0O21_06370"/>
<dbReference type="PANTHER" id="PTHR23088:SF27">
    <property type="entry name" value="DEAMINATED GLUTATHIONE AMIDASE"/>
    <property type="match status" value="1"/>
</dbReference>
<organism evidence="3 4">
    <name type="scientific">Streptococcus pantholopis</name>
    <dbReference type="NCBI Taxonomy" id="1811193"/>
    <lineage>
        <taxon>Bacteria</taxon>
        <taxon>Bacillati</taxon>
        <taxon>Bacillota</taxon>
        <taxon>Bacilli</taxon>
        <taxon>Lactobacillales</taxon>
        <taxon>Streptococcaceae</taxon>
        <taxon>Streptococcus</taxon>
    </lineage>
</organism>
<dbReference type="InterPro" id="IPR036526">
    <property type="entry name" value="C-N_Hydrolase_sf"/>
</dbReference>
<dbReference type="OrthoDB" id="9811121at2"/>
<reference evidence="3 4" key="1">
    <citation type="journal article" date="2016" name="Int. J. Syst. Evol. Microbiol.">
        <title>Streptococcuspantholopis sp. nov., isolated from faeces of the Tibetan antelope (Pantholops hodgsonii).</title>
        <authorList>
            <person name="Bai X."/>
            <person name="Xiong Y."/>
            <person name="Lu S."/>
            <person name="Jin D."/>
            <person name="Lai X."/>
            <person name="Yang J."/>
            <person name="Niu L."/>
            <person name="Hu S."/>
            <person name="Meng X."/>
            <person name="Pu J."/>
            <person name="Ye C."/>
            <person name="Xu J."/>
        </authorList>
    </citation>
    <scope>NUCLEOTIDE SEQUENCE [LARGE SCALE GENOMIC DNA]</scope>
    <source>
        <strain evidence="3 4">TA 26</strain>
    </source>
</reference>
<dbReference type="InterPro" id="IPR003010">
    <property type="entry name" value="C-N_Hydrolase"/>
</dbReference>
<evidence type="ECO:0000313" key="4">
    <source>
        <dbReference type="Proteomes" id="UP000077317"/>
    </source>
</evidence>
<comment type="similarity">
    <text evidence="1">Belongs to the carbon-nitrogen hydrolase superfamily. NIT1/NIT2 family.</text>
</comment>
<keyword evidence="4" id="KW-1185">Reference proteome</keyword>
<dbReference type="EMBL" id="CP014699">
    <property type="protein sequence ID" value="AND79673.1"/>
    <property type="molecule type" value="Genomic_DNA"/>
</dbReference>
<dbReference type="STRING" id="1811193.A0O21_06370"/>
<keyword evidence="3" id="KW-0378">Hydrolase</keyword>
<sequence>MRIALVQMPVFYNNPERNFAAVSDLLEKAAKEETDVIVLPEMWNTGYALANLDEIADKDGRQTQAVLGEFAKRHAVNIVAGSVAVQKTDGFYNTTYIFDRKGDLIGEYAKAHLFGPMAEDLYLQSGNQVSQFKLDGSMASAAICYDLRFPEWIRTMMAGGSQILFVAAQWPKERIEQWEILLRARAVENQAFVVGVNRVGEDPQHHFSGHSLIIDPLGQAVLQAPDNSSGIYRASLDFSQSDSLRSQIPVFADRRPELYH</sequence>
<proteinExistence type="inferred from homology"/>
<dbReference type="RefSeq" id="WP_067063080.1">
    <property type="nucleotide sequence ID" value="NZ_CP014699.1"/>
</dbReference>
<evidence type="ECO:0000256" key="1">
    <source>
        <dbReference type="ARBA" id="ARBA00010613"/>
    </source>
</evidence>
<feature type="domain" description="CN hydrolase" evidence="2">
    <location>
        <begin position="1"/>
        <end position="238"/>
    </location>
</feature>
<dbReference type="PANTHER" id="PTHR23088">
    <property type="entry name" value="NITRILASE-RELATED"/>
    <property type="match status" value="1"/>
</dbReference>
<name>A0A172Q846_9STRE</name>
<dbReference type="Gene3D" id="3.60.110.10">
    <property type="entry name" value="Carbon-nitrogen hydrolase"/>
    <property type="match status" value="1"/>
</dbReference>
<dbReference type="SUPFAM" id="SSF56317">
    <property type="entry name" value="Carbon-nitrogen hydrolase"/>
    <property type="match status" value="1"/>
</dbReference>
<accession>A0A172Q846</accession>
<gene>
    <name evidence="3" type="ORF">A0O21_06370</name>
</gene>
<dbReference type="Proteomes" id="UP000077317">
    <property type="component" value="Chromosome"/>
</dbReference>
<dbReference type="AlphaFoldDB" id="A0A172Q846"/>
<evidence type="ECO:0000313" key="3">
    <source>
        <dbReference type="EMBL" id="AND79673.1"/>
    </source>
</evidence>
<evidence type="ECO:0000259" key="2">
    <source>
        <dbReference type="PROSITE" id="PS50263"/>
    </source>
</evidence>
<reference evidence="4" key="2">
    <citation type="submission" date="2016-03" db="EMBL/GenBank/DDBJ databases">
        <title>Streptococcus antelopensis sp. nov., isolated from the feces of the Tibetan antelope (Pantholops hodgsonii) in Hoh Xil National Nature Reserve, Qinghai, China.</title>
        <authorList>
            <person name="Bai X."/>
        </authorList>
    </citation>
    <scope>NUCLEOTIDE SEQUENCE [LARGE SCALE GENOMIC DNA]</scope>
    <source>
        <strain evidence="4">TA 26</strain>
    </source>
</reference>